<comment type="caution">
    <text evidence="2">The sequence shown here is derived from an EMBL/GenBank/DDBJ whole genome shotgun (WGS) entry which is preliminary data.</text>
</comment>
<gene>
    <name evidence="2" type="ORF">EDS130_LOCUS31687</name>
</gene>
<proteinExistence type="predicted"/>
<feature type="domain" description="Condensin complex subunit 1 C-terminal" evidence="1">
    <location>
        <begin position="1"/>
        <end position="62"/>
    </location>
</feature>
<name>A0A815F519_ADIRI</name>
<dbReference type="EMBL" id="CAJNOJ010000235">
    <property type="protein sequence ID" value="CAF1321483.1"/>
    <property type="molecule type" value="Genomic_DNA"/>
</dbReference>
<reference evidence="2" key="1">
    <citation type="submission" date="2021-02" db="EMBL/GenBank/DDBJ databases">
        <authorList>
            <person name="Nowell W R."/>
        </authorList>
    </citation>
    <scope>NUCLEOTIDE SEQUENCE</scope>
</reference>
<organism evidence="2 3">
    <name type="scientific">Adineta ricciae</name>
    <name type="common">Rotifer</name>
    <dbReference type="NCBI Taxonomy" id="249248"/>
    <lineage>
        <taxon>Eukaryota</taxon>
        <taxon>Metazoa</taxon>
        <taxon>Spiralia</taxon>
        <taxon>Gnathifera</taxon>
        <taxon>Rotifera</taxon>
        <taxon>Eurotatoria</taxon>
        <taxon>Bdelloidea</taxon>
        <taxon>Adinetida</taxon>
        <taxon>Adinetidae</taxon>
        <taxon>Adineta</taxon>
    </lineage>
</organism>
<evidence type="ECO:0000259" key="1">
    <source>
        <dbReference type="Pfam" id="PF12717"/>
    </source>
</evidence>
<evidence type="ECO:0000313" key="3">
    <source>
        <dbReference type="Proteomes" id="UP000663852"/>
    </source>
</evidence>
<evidence type="ECO:0000313" key="2">
    <source>
        <dbReference type="EMBL" id="CAF1321483.1"/>
    </source>
</evidence>
<sequence length="127" mass="14806">MIKVCGHVSEIALCLFHSHTPISSIAQHFFDELSLRQRGMALFNILPDIISRLSMNTICSKDIKRLCRQFNQACGDDRKRGNIAFCLSKWNIKTLASYRILKENFPMLPKRMDRLKMIMMKNKIVLF</sequence>
<protein>
    <recommendedName>
        <fullName evidence="1">Condensin complex subunit 1 C-terminal domain-containing protein</fullName>
    </recommendedName>
</protein>
<dbReference type="InterPro" id="IPR032682">
    <property type="entry name" value="Cnd1_C"/>
</dbReference>
<dbReference type="Pfam" id="PF12717">
    <property type="entry name" value="Cnd1"/>
    <property type="match status" value="1"/>
</dbReference>
<accession>A0A815F519</accession>
<dbReference type="AlphaFoldDB" id="A0A815F519"/>
<dbReference type="OrthoDB" id="436262at2759"/>
<dbReference type="Proteomes" id="UP000663852">
    <property type="component" value="Unassembled WGS sequence"/>
</dbReference>